<name>A0ABS6X845_9BACT</name>
<dbReference type="EMBL" id="JAHWXQ010000001">
    <property type="protein sequence ID" value="MBW3364170.1"/>
    <property type="molecule type" value="Genomic_DNA"/>
</dbReference>
<proteinExistence type="predicted"/>
<accession>A0ABS6X845</accession>
<sequence length="58" mass="6215">MPVGCCRTIVAGLGLGKLYALREPVIAGYKFGVTSNQAKMFKFVLRQARGAAAKTKVQ</sequence>
<dbReference type="RefSeq" id="WP_199108709.1">
    <property type="nucleotide sequence ID" value="NZ_JAHWXQ010000001.1"/>
</dbReference>
<organism evidence="1 2">
    <name type="scientific">Pontibacter populi</name>
    <dbReference type="NCBI Taxonomy" id="890055"/>
    <lineage>
        <taxon>Bacteria</taxon>
        <taxon>Pseudomonadati</taxon>
        <taxon>Bacteroidota</taxon>
        <taxon>Cytophagia</taxon>
        <taxon>Cytophagales</taxon>
        <taxon>Hymenobacteraceae</taxon>
        <taxon>Pontibacter</taxon>
    </lineage>
</organism>
<gene>
    <name evidence="1" type="ORF">KYK27_03890</name>
</gene>
<evidence type="ECO:0000313" key="1">
    <source>
        <dbReference type="EMBL" id="MBW3364170.1"/>
    </source>
</evidence>
<keyword evidence="2" id="KW-1185">Reference proteome</keyword>
<dbReference type="Proteomes" id="UP000774935">
    <property type="component" value="Unassembled WGS sequence"/>
</dbReference>
<evidence type="ECO:0000313" key="2">
    <source>
        <dbReference type="Proteomes" id="UP000774935"/>
    </source>
</evidence>
<reference evidence="1 2" key="1">
    <citation type="submission" date="2021-07" db="EMBL/GenBank/DDBJ databases">
        <authorList>
            <person name="Kim M.K."/>
        </authorList>
    </citation>
    <scope>NUCLEOTIDE SEQUENCE [LARGE SCALE GENOMIC DNA]</scope>
    <source>
        <strain evidence="1 2">HLY7-15</strain>
    </source>
</reference>
<protein>
    <submittedName>
        <fullName evidence="1">Uncharacterized protein</fullName>
    </submittedName>
</protein>
<comment type="caution">
    <text evidence="1">The sequence shown here is derived from an EMBL/GenBank/DDBJ whole genome shotgun (WGS) entry which is preliminary data.</text>
</comment>